<dbReference type="PANTHER" id="PTHR21615:SF2">
    <property type="entry name" value="CYCLIN N-TERMINAL DOMAIN-CONTAINING PROTEIN 1"/>
    <property type="match status" value="1"/>
</dbReference>
<dbReference type="Pfam" id="PF00134">
    <property type="entry name" value="Cyclin_N"/>
    <property type="match status" value="1"/>
</dbReference>
<evidence type="ECO:0000259" key="8">
    <source>
        <dbReference type="SMART" id="SM00385"/>
    </source>
</evidence>
<feature type="compositionally biased region" description="Low complexity" evidence="7">
    <location>
        <begin position="446"/>
        <end position="458"/>
    </location>
</feature>
<dbReference type="GO" id="GO:0051301">
    <property type="term" value="P:cell division"/>
    <property type="evidence" value="ECO:0007669"/>
    <property type="project" value="UniProtKB-KW"/>
</dbReference>
<proteinExistence type="inferred from homology"/>
<comment type="similarity">
    <text evidence="1 6">Belongs to the cyclin family.</text>
</comment>
<keyword evidence="2" id="KW-0132">Cell division</keyword>
<evidence type="ECO:0000313" key="9">
    <source>
        <dbReference type="EMBL" id="GMM39022.1"/>
    </source>
</evidence>
<dbReference type="GO" id="GO:0007089">
    <property type="term" value="P:traversing start control point of mitotic cell cycle"/>
    <property type="evidence" value="ECO:0007669"/>
    <property type="project" value="UniProtKB-ARBA"/>
</dbReference>
<organism evidence="9 10">
    <name type="scientific">Saccharomycopsis crataegensis</name>
    <dbReference type="NCBI Taxonomy" id="43959"/>
    <lineage>
        <taxon>Eukaryota</taxon>
        <taxon>Fungi</taxon>
        <taxon>Dikarya</taxon>
        <taxon>Ascomycota</taxon>
        <taxon>Saccharomycotina</taxon>
        <taxon>Saccharomycetes</taxon>
        <taxon>Saccharomycopsidaceae</taxon>
        <taxon>Saccharomycopsis</taxon>
    </lineage>
</organism>
<sequence length="477" mass="54239">MSKLYPIQLVQSELSIHTKTINEYHDELSVNLQDISQLYRPDISLIKSQPELTLDLRAPLLDFLFKVTKRTKLSPGIFYDAVKLFDRYCSKRVVLKSQAQLVGCTCIWIAAKHEGGCNHIVSSLNKPIPNRCQGPTQRSRIPRVIEFVQLCGPSCGYDEGMFIQMERHILNTLEWSVSQISAYNWCFNLHELQLMNDSIDGTIASDHQKMFFVKSFIIELSLYSGHFIMADPANLARLIKKLLSILILNEESHFNIKPNNLQKILDDNKTDATTNTTNNDDNNTCGQSKDSLSFYTGTNDNDEINRLIYSIATVSNTIFQNYTSTDYKEINEMIHKIHKVAVSHIMALKEEEKEIKRQQELYHHQQQIYLNLSTNSSMTNPHNNNNNNHHHHHHQSSGHPIPTPSSSPHYDPERSPDGYSSASSSNSDYEDGYSTFSRKGSETTISSVISSPLPSPGSTNQQKETHGSYLSRLVMRS</sequence>
<dbReference type="SMART" id="SM00385">
    <property type="entry name" value="CYCLIN"/>
    <property type="match status" value="1"/>
</dbReference>
<dbReference type="CDD" id="cd20559">
    <property type="entry name" value="CYCLIN_ScCLN_like"/>
    <property type="match status" value="1"/>
</dbReference>
<dbReference type="InterPro" id="IPR006671">
    <property type="entry name" value="Cyclin_N"/>
</dbReference>
<accession>A0AAV5QX31</accession>
<comment type="function">
    <text evidence="5">Essential for the control of the cell cycle at the G1/S (start) transition. Interacts with the CDC28 protein kinase to form MPF.</text>
</comment>
<keyword evidence="10" id="KW-1185">Reference proteome</keyword>
<keyword evidence="4" id="KW-0131">Cell cycle</keyword>
<feature type="domain" description="Cyclin-like" evidence="8">
    <location>
        <begin position="62"/>
        <end position="171"/>
    </location>
</feature>
<evidence type="ECO:0000256" key="4">
    <source>
        <dbReference type="ARBA" id="ARBA00023306"/>
    </source>
</evidence>
<evidence type="ECO:0000256" key="7">
    <source>
        <dbReference type="SAM" id="MobiDB-lite"/>
    </source>
</evidence>
<dbReference type="Gene3D" id="1.10.472.10">
    <property type="entry name" value="Cyclin-like"/>
    <property type="match status" value="1"/>
</dbReference>
<dbReference type="InterPro" id="IPR048258">
    <property type="entry name" value="Cyclins_cyclin-box"/>
</dbReference>
<dbReference type="Proteomes" id="UP001360560">
    <property type="component" value="Unassembled WGS sequence"/>
</dbReference>
<dbReference type="EMBL" id="BTFZ01000020">
    <property type="protein sequence ID" value="GMM39022.1"/>
    <property type="molecule type" value="Genomic_DNA"/>
</dbReference>
<name>A0AAV5QX31_9ASCO</name>
<dbReference type="AlphaFoldDB" id="A0AAV5QX31"/>
<dbReference type="GO" id="GO:0016538">
    <property type="term" value="F:cyclin-dependent protein serine/threonine kinase regulator activity"/>
    <property type="evidence" value="ECO:0007669"/>
    <property type="project" value="UniProtKB-ARBA"/>
</dbReference>
<evidence type="ECO:0000256" key="6">
    <source>
        <dbReference type="RuleBase" id="RU000383"/>
    </source>
</evidence>
<feature type="region of interest" description="Disordered" evidence="7">
    <location>
        <begin position="374"/>
        <end position="477"/>
    </location>
</feature>
<dbReference type="FunFam" id="1.10.472.10:FF:000080">
    <property type="entry name" value="G1/S-specific cyclin"/>
    <property type="match status" value="1"/>
</dbReference>
<dbReference type="GeneID" id="90077010"/>
<dbReference type="SUPFAM" id="SSF47954">
    <property type="entry name" value="Cyclin-like"/>
    <property type="match status" value="1"/>
</dbReference>
<feature type="compositionally biased region" description="Polar residues" evidence="7">
    <location>
        <begin position="434"/>
        <end position="445"/>
    </location>
</feature>
<evidence type="ECO:0000256" key="3">
    <source>
        <dbReference type="ARBA" id="ARBA00023127"/>
    </source>
</evidence>
<comment type="caution">
    <text evidence="9">The sequence shown here is derived from an EMBL/GenBank/DDBJ whole genome shotgun (WGS) entry which is preliminary data.</text>
</comment>
<dbReference type="RefSeq" id="XP_064856017.1">
    <property type="nucleotide sequence ID" value="XM_064999945.1"/>
</dbReference>
<dbReference type="InterPro" id="IPR036915">
    <property type="entry name" value="Cyclin-like_sf"/>
</dbReference>
<evidence type="ECO:0000256" key="5">
    <source>
        <dbReference type="ARBA" id="ARBA00053308"/>
    </source>
</evidence>
<protein>
    <recommendedName>
        <fullName evidence="8">Cyclin-like domain-containing protein</fullName>
    </recommendedName>
</protein>
<reference evidence="9 10" key="1">
    <citation type="journal article" date="2023" name="Elife">
        <title>Identification of key yeast species and microbe-microbe interactions impacting larval growth of Drosophila in the wild.</title>
        <authorList>
            <person name="Mure A."/>
            <person name="Sugiura Y."/>
            <person name="Maeda R."/>
            <person name="Honda K."/>
            <person name="Sakurai N."/>
            <person name="Takahashi Y."/>
            <person name="Watada M."/>
            <person name="Katoh T."/>
            <person name="Gotoh A."/>
            <person name="Gotoh Y."/>
            <person name="Taniguchi I."/>
            <person name="Nakamura K."/>
            <person name="Hayashi T."/>
            <person name="Katayama T."/>
            <person name="Uemura T."/>
            <person name="Hattori Y."/>
        </authorList>
    </citation>
    <scope>NUCLEOTIDE SEQUENCE [LARGE SCALE GENOMIC DNA]</scope>
    <source>
        <strain evidence="9 10">SC-9</strain>
    </source>
</reference>
<evidence type="ECO:0000256" key="2">
    <source>
        <dbReference type="ARBA" id="ARBA00022618"/>
    </source>
</evidence>
<evidence type="ECO:0000313" key="10">
    <source>
        <dbReference type="Proteomes" id="UP001360560"/>
    </source>
</evidence>
<dbReference type="PANTHER" id="PTHR21615">
    <property type="entry name" value="CYCLIN N-TERMINAL DOMAIN-CONTAINING PROTEIN 1"/>
    <property type="match status" value="1"/>
</dbReference>
<dbReference type="PROSITE" id="PS00292">
    <property type="entry name" value="CYCLINS"/>
    <property type="match status" value="1"/>
</dbReference>
<keyword evidence="3 6" id="KW-0195">Cyclin</keyword>
<dbReference type="GO" id="GO:0000307">
    <property type="term" value="C:cyclin-dependent protein kinase holoenzyme complex"/>
    <property type="evidence" value="ECO:0007669"/>
    <property type="project" value="UniProtKB-ARBA"/>
</dbReference>
<gene>
    <name evidence="9" type="ORF">DASC09_063610</name>
</gene>
<dbReference type="InterPro" id="IPR013763">
    <property type="entry name" value="Cyclin-like_dom"/>
</dbReference>
<evidence type="ECO:0000256" key="1">
    <source>
        <dbReference type="ARBA" id="ARBA00008742"/>
    </source>
</evidence>